<evidence type="ECO:0000256" key="6">
    <source>
        <dbReference type="ARBA" id="ARBA00023157"/>
    </source>
</evidence>
<dbReference type="Proteomes" id="UP000009022">
    <property type="component" value="Unassembled WGS sequence"/>
</dbReference>
<dbReference type="InterPro" id="IPR018114">
    <property type="entry name" value="TRYPSIN_HIS"/>
</dbReference>
<dbReference type="PROSITE" id="PS00134">
    <property type="entry name" value="TRYPSIN_HIS"/>
    <property type="match status" value="1"/>
</dbReference>
<dbReference type="OMA" id="RFYNDWI"/>
<dbReference type="InterPro" id="IPR001254">
    <property type="entry name" value="Trypsin_dom"/>
</dbReference>
<dbReference type="GO" id="GO:0006508">
    <property type="term" value="P:proteolysis"/>
    <property type="evidence" value="ECO:0007669"/>
    <property type="project" value="UniProtKB-KW"/>
</dbReference>
<proteinExistence type="inferred from homology"/>
<dbReference type="RefSeq" id="XP_002117810.1">
    <property type="nucleotide sequence ID" value="XM_002117774.1"/>
</dbReference>
<comment type="similarity">
    <text evidence="7">Belongs to the peptidase S1 family. CLIP subfamily.</text>
</comment>
<dbReference type="InterPro" id="IPR001314">
    <property type="entry name" value="Peptidase_S1A"/>
</dbReference>
<evidence type="ECO:0000256" key="5">
    <source>
        <dbReference type="ARBA" id="ARBA00022825"/>
    </source>
</evidence>
<dbReference type="InterPro" id="IPR033116">
    <property type="entry name" value="TRYPSIN_SER"/>
</dbReference>
<dbReference type="HOGENOM" id="CLU_006842_0_4_1"/>
<evidence type="ECO:0000256" key="7">
    <source>
        <dbReference type="ARBA" id="ARBA00024195"/>
    </source>
</evidence>
<dbReference type="Gene3D" id="2.40.10.10">
    <property type="entry name" value="Trypsin-like serine proteases"/>
    <property type="match status" value="1"/>
</dbReference>
<dbReference type="GO" id="GO:0008236">
    <property type="term" value="F:serine-type peptidase activity"/>
    <property type="evidence" value="ECO:0000318"/>
    <property type="project" value="GO_Central"/>
</dbReference>
<name>B3SC39_TRIAD</name>
<dbReference type="PROSITE" id="PS50240">
    <property type="entry name" value="TRYPSIN_DOM"/>
    <property type="match status" value="1"/>
</dbReference>
<evidence type="ECO:0000256" key="3">
    <source>
        <dbReference type="ARBA" id="ARBA00022670"/>
    </source>
</evidence>
<dbReference type="AlphaFoldDB" id="B3SC39"/>
<dbReference type="OrthoDB" id="10059102at2759"/>
<sequence length="245" mass="27519">MKVLRSISNDQIGTDVVDPYFLPWQAVFFFKESPFCSGALIAPKWIVTAAHCLPTWMPSNSIKIKLGITDLFRSTENQQSLKISKITVHPEFDFRTFSYDMALIELENDAKINEYVSPICIAEDSIHFFNGYPCLISGWSFYERSNSRLRSLQIRTIDSHICNGSNFYNGAISSTMACARMLDTMTDVCHGDSGSPLICRQPGSDYAVLSGIVFWGQGCGPVKDFTVFTDISKFVAWLKENANIE</sequence>
<accession>B3SC39</accession>
<dbReference type="PANTHER" id="PTHR24264">
    <property type="entry name" value="TRYPSIN-RELATED"/>
    <property type="match status" value="1"/>
</dbReference>
<feature type="domain" description="Peptidase S1" evidence="9">
    <location>
        <begin position="11"/>
        <end position="243"/>
    </location>
</feature>
<dbReference type="PRINTS" id="PR00722">
    <property type="entry name" value="CHYMOTRYPSIN"/>
</dbReference>
<evidence type="ECO:0000313" key="11">
    <source>
        <dbReference type="Proteomes" id="UP000009022"/>
    </source>
</evidence>
<dbReference type="Pfam" id="PF00089">
    <property type="entry name" value="Trypsin"/>
    <property type="match status" value="1"/>
</dbReference>
<dbReference type="eggNOG" id="KOG3627">
    <property type="taxonomic scope" value="Eukaryota"/>
</dbReference>
<evidence type="ECO:0000256" key="8">
    <source>
        <dbReference type="RuleBase" id="RU363034"/>
    </source>
</evidence>
<keyword evidence="5 8" id="KW-0720">Serine protease</keyword>
<dbReference type="GO" id="GO:0005576">
    <property type="term" value="C:extracellular region"/>
    <property type="evidence" value="ECO:0007669"/>
    <property type="project" value="UniProtKB-SubCell"/>
</dbReference>
<dbReference type="GeneID" id="6759022"/>
<keyword evidence="3 8" id="KW-0645">Protease</keyword>
<dbReference type="InterPro" id="IPR050127">
    <property type="entry name" value="Serine_Proteases_S1"/>
</dbReference>
<keyword evidence="11" id="KW-1185">Reference proteome</keyword>
<evidence type="ECO:0000256" key="4">
    <source>
        <dbReference type="ARBA" id="ARBA00022801"/>
    </source>
</evidence>
<dbReference type="EMBL" id="DS985267">
    <property type="protein sequence ID" value="EDV19786.1"/>
    <property type="molecule type" value="Genomic_DNA"/>
</dbReference>
<dbReference type="KEGG" id="tad:TRIADDRAFT_61839"/>
<comment type="subcellular location">
    <subcellularLocation>
        <location evidence="1">Secreted</location>
    </subcellularLocation>
</comment>
<evidence type="ECO:0000256" key="1">
    <source>
        <dbReference type="ARBA" id="ARBA00004613"/>
    </source>
</evidence>
<reference evidence="10 11" key="1">
    <citation type="journal article" date="2008" name="Nature">
        <title>The Trichoplax genome and the nature of placozoans.</title>
        <authorList>
            <person name="Srivastava M."/>
            <person name="Begovic E."/>
            <person name="Chapman J."/>
            <person name="Putnam N.H."/>
            <person name="Hellsten U."/>
            <person name="Kawashima T."/>
            <person name="Kuo A."/>
            <person name="Mitros T."/>
            <person name="Salamov A."/>
            <person name="Carpenter M.L."/>
            <person name="Signorovitch A.Y."/>
            <person name="Moreno M.A."/>
            <person name="Kamm K."/>
            <person name="Grimwood J."/>
            <person name="Schmutz J."/>
            <person name="Shapiro H."/>
            <person name="Grigoriev I.V."/>
            <person name="Buss L.W."/>
            <person name="Schierwater B."/>
            <person name="Dellaporta S.L."/>
            <person name="Rokhsar D.S."/>
        </authorList>
    </citation>
    <scope>NUCLEOTIDE SEQUENCE [LARGE SCALE GENOMIC DNA]</scope>
    <source>
        <strain evidence="10 11">Grell-BS-1999</strain>
    </source>
</reference>
<dbReference type="CTD" id="6759022"/>
<dbReference type="CDD" id="cd00190">
    <property type="entry name" value="Tryp_SPc"/>
    <property type="match status" value="1"/>
</dbReference>
<evidence type="ECO:0000313" key="10">
    <source>
        <dbReference type="EMBL" id="EDV19786.1"/>
    </source>
</evidence>
<dbReference type="STRING" id="10228.B3SC39"/>
<dbReference type="GO" id="GO:0004252">
    <property type="term" value="F:serine-type endopeptidase activity"/>
    <property type="evidence" value="ECO:0007669"/>
    <property type="project" value="InterPro"/>
</dbReference>
<evidence type="ECO:0000256" key="2">
    <source>
        <dbReference type="ARBA" id="ARBA00022525"/>
    </source>
</evidence>
<gene>
    <name evidence="10" type="ORF">TRIADDRAFT_61839</name>
</gene>
<keyword evidence="4 8" id="KW-0378">Hydrolase</keyword>
<keyword evidence="6" id="KW-1015">Disulfide bond</keyword>
<dbReference type="PROSITE" id="PS00135">
    <property type="entry name" value="TRYPSIN_SER"/>
    <property type="match status" value="1"/>
</dbReference>
<dbReference type="InterPro" id="IPR009003">
    <property type="entry name" value="Peptidase_S1_PA"/>
</dbReference>
<evidence type="ECO:0000259" key="9">
    <source>
        <dbReference type="PROSITE" id="PS50240"/>
    </source>
</evidence>
<dbReference type="InParanoid" id="B3SC39"/>
<dbReference type="InterPro" id="IPR043504">
    <property type="entry name" value="Peptidase_S1_PA_chymotrypsin"/>
</dbReference>
<organism evidence="10 11">
    <name type="scientific">Trichoplax adhaerens</name>
    <name type="common">Trichoplax reptans</name>
    <dbReference type="NCBI Taxonomy" id="10228"/>
    <lineage>
        <taxon>Eukaryota</taxon>
        <taxon>Metazoa</taxon>
        <taxon>Placozoa</taxon>
        <taxon>Uniplacotomia</taxon>
        <taxon>Trichoplacea</taxon>
        <taxon>Trichoplacidae</taxon>
        <taxon>Trichoplax</taxon>
    </lineage>
</organism>
<dbReference type="PhylomeDB" id="B3SC39"/>
<dbReference type="SUPFAM" id="SSF50494">
    <property type="entry name" value="Trypsin-like serine proteases"/>
    <property type="match status" value="1"/>
</dbReference>
<dbReference type="PANTHER" id="PTHR24264:SF65">
    <property type="entry name" value="SRCR DOMAIN-CONTAINING PROTEIN"/>
    <property type="match status" value="1"/>
</dbReference>
<dbReference type="SMART" id="SM00020">
    <property type="entry name" value="Tryp_SPc"/>
    <property type="match status" value="1"/>
</dbReference>
<protein>
    <recommendedName>
        <fullName evidence="9">Peptidase S1 domain-containing protein</fullName>
    </recommendedName>
</protein>
<keyword evidence="2" id="KW-0964">Secreted</keyword>
<dbReference type="FunFam" id="2.40.10.10:FF:000002">
    <property type="entry name" value="Transmembrane protease serine"/>
    <property type="match status" value="1"/>
</dbReference>